<keyword evidence="2" id="KW-1185">Reference proteome</keyword>
<dbReference type="EMBL" id="AZAC01000011">
    <property type="protein sequence ID" value="KIX14357.1"/>
    <property type="molecule type" value="Genomic_DNA"/>
</dbReference>
<evidence type="ECO:0000313" key="1">
    <source>
        <dbReference type="EMBL" id="KIX14357.1"/>
    </source>
</evidence>
<gene>
    <name evidence="1" type="ORF">X474_08915</name>
</gene>
<organism evidence="1 2">
    <name type="scientific">Dethiosulfatarculus sandiegensis</name>
    <dbReference type="NCBI Taxonomy" id="1429043"/>
    <lineage>
        <taxon>Bacteria</taxon>
        <taxon>Pseudomonadati</taxon>
        <taxon>Thermodesulfobacteriota</taxon>
        <taxon>Desulfarculia</taxon>
        <taxon>Desulfarculales</taxon>
        <taxon>Desulfarculaceae</taxon>
        <taxon>Dethiosulfatarculus</taxon>
    </lineage>
</organism>
<sequence length="37" mass="4214">MLHDISTEIKLGGRITVEEQLSCTFGLGRFLEKDTKF</sequence>
<name>A0A0D2GHH7_9BACT</name>
<dbReference type="Proteomes" id="UP000032233">
    <property type="component" value="Unassembled WGS sequence"/>
</dbReference>
<evidence type="ECO:0000313" key="2">
    <source>
        <dbReference type="Proteomes" id="UP000032233"/>
    </source>
</evidence>
<dbReference type="InParanoid" id="A0A0D2GHH7"/>
<protein>
    <submittedName>
        <fullName evidence="1">Uncharacterized protein</fullName>
    </submittedName>
</protein>
<reference evidence="1 2" key="1">
    <citation type="submission" date="2013-11" db="EMBL/GenBank/DDBJ databases">
        <title>Metagenomic analysis of a methanogenic consortium involved in long chain n-alkane degradation.</title>
        <authorList>
            <person name="Davidova I.A."/>
            <person name="Callaghan A.V."/>
            <person name="Wawrik B."/>
            <person name="Pruitt S."/>
            <person name="Marks C."/>
            <person name="Duncan K.E."/>
            <person name="Suflita J.M."/>
        </authorList>
    </citation>
    <scope>NUCLEOTIDE SEQUENCE [LARGE SCALE GENOMIC DNA]</scope>
    <source>
        <strain evidence="1 2">SPR</strain>
    </source>
</reference>
<proteinExistence type="predicted"/>
<comment type="caution">
    <text evidence="1">The sequence shown here is derived from an EMBL/GenBank/DDBJ whole genome shotgun (WGS) entry which is preliminary data.</text>
</comment>
<dbReference type="AlphaFoldDB" id="A0A0D2GHH7"/>
<accession>A0A0D2GHH7</accession>